<evidence type="ECO:0000313" key="3">
    <source>
        <dbReference type="Proteomes" id="UP001311232"/>
    </source>
</evidence>
<feature type="compositionally biased region" description="Basic residues" evidence="1">
    <location>
        <begin position="152"/>
        <end position="162"/>
    </location>
</feature>
<feature type="compositionally biased region" description="Basic residues" evidence="1">
    <location>
        <begin position="43"/>
        <end position="55"/>
    </location>
</feature>
<dbReference type="AlphaFoldDB" id="A0AAV9QS25"/>
<feature type="region of interest" description="Disordered" evidence="1">
    <location>
        <begin position="1"/>
        <end position="162"/>
    </location>
</feature>
<evidence type="ECO:0000256" key="1">
    <source>
        <dbReference type="SAM" id="MobiDB-lite"/>
    </source>
</evidence>
<dbReference type="PRINTS" id="PR01217">
    <property type="entry name" value="PRICHEXTENSN"/>
</dbReference>
<sequence>MQPPSPATPALQYPHTEARAAMHRTATSTPQHAKQRRTEHSNKHPKCIPVRRRPTVSRSNNMPDPHNPARSSPVRKPTPKPTGPKPKPTKKPIQVHPVISPGQPARPNHADPSDPPPPDRTGTGVRNRNPDKEPESEPEPPRSKRCPSPPPPHKKTYTHPNI</sequence>
<dbReference type="Proteomes" id="UP001311232">
    <property type="component" value="Unassembled WGS sequence"/>
</dbReference>
<gene>
    <name evidence="2" type="ORF">CRENBAI_023586</name>
</gene>
<keyword evidence="3" id="KW-1185">Reference proteome</keyword>
<comment type="caution">
    <text evidence="2">The sequence shown here is derived from an EMBL/GenBank/DDBJ whole genome shotgun (WGS) entry which is preliminary data.</text>
</comment>
<organism evidence="2 3">
    <name type="scientific">Crenichthys baileyi</name>
    <name type="common">White River springfish</name>
    <dbReference type="NCBI Taxonomy" id="28760"/>
    <lineage>
        <taxon>Eukaryota</taxon>
        <taxon>Metazoa</taxon>
        <taxon>Chordata</taxon>
        <taxon>Craniata</taxon>
        <taxon>Vertebrata</taxon>
        <taxon>Euteleostomi</taxon>
        <taxon>Actinopterygii</taxon>
        <taxon>Neopterygii</taxon>
        <taxon>Teleostei</taxon>
        <taxon>Neoteleostei</taxon>
        <taxon>Acanthomorphata</taxon>
        <taxon>Ovalentaria</taxon>
        <taxon>Atherinomorphae</taxon>
        <taxon>Cyprinodontiformes</taxon>
        <taxon>Goodeidae</taxon>
        <taxon>Crenichthys</taxon>
    </lineage>
</organism>
<protein>
    <submittedName>
        <fullName evidence="2">Uncharacterized protein</fullName>
    </submittedName>
</protein>
<reference evidence="2 3" key="1">
    <citation type="submission" date="2021-06" db="EMBL/GenBank/DDBJ databases">
        <authorList>
            <person name="Palmer J.M."/>
        </authorList>
    </citation>
    <scope>NUCLEOTIDE SEQUENCE [LARGE SCALE GENOMIC DNA]</scope>
    <source>
        <strain evidence="2 3">MEX-2019</strain>
        <tissue evidence="2">Muscle</tissue>
    </source>
</reference>
<dbReference type="EMBL" id="JAHHUM010002951">
    <property type="protein sequence ID" value="KAK5599269.1"/>
    <property type="molecule type" value="Genomic_DNA"/>
</dbReference>
<name>A0AAV9QS25_9TELE</name>
<proteinExistence type="predicted"/>
<accession>A0AAV9QS25</accession>
<evidence type="ECO:0000313" key="2">
    <source>
        <dbReference type="EMBL" id="KAK5599269.1"/>
    </source>
</evidence>
<feature type="compositionally biased region" description="Basic and acidic residues" evidence="1">
    <location>
        <begin position="128"/>
        <end position="142"/>
    </location>
</feature>